<organism evidence="1 2">
    <name type="scientific">Exaiptasia diaphana</name>
    <name type="common">Tropical sea anemone</name>
    <name type="synonym">Aiptasia pulchella</name>
    <dbReference type="NCBI Taxonomy" id="2652724"/>
    <lineage>
        <taxon>Eukaryota</taxon>
        <taxon>Metazoa</taxon>
        <taxon>Cnidaria</taxon>
        <taxon>Anthozoa</taxon>
        <taxon>Hexacorallia</taxon>
        <taxon>Actiniaria</taxon>
        <taxon>Aiptasiidae</taxon>
        <taxon>Exaiptasia</taxon>
    </lineage>
</organism>
<dbReference type="Proteomes" id="UP000887567">
    <property type="component" value="Unplaced"/>
</dbReference>
<proteinExistence type="predicted"/>
<dbReference type="RefSeq" id="XP_028515008.1">
    <property type="nucleotide sequence ID" value="XM_028659207.1"/>
</dbReference>
<reference evidence="1" key="1">
    <citation type="submission" date="2022-11" db="UniProtKB">
        <authorList>
            <consortium name="EnsemblMetazoa"/>
        </authorList>
    </citation>
    <scope>IDENTIFICATION</scope>
</reference>
<dbReference type="PANTHER" id="PTHR46759">
    <property type="entry name" value="LEUCINE-RICH REPEAT-CONTAINING PROTEIN 72"/>
    <property type="match status" value="1"/>
</dbReference>
<dbReference type="PANTHER" id="PTHR46759:SF2">
    <property type="match status" value="1"/>
</dbReference>
<evidence type="ECO:0000313" key="2">
    <source>
        <dbReference type="Proteomes" id="UP000887567"/>
    </source>
</evidence>
<dbReference type="GeneID" id="114575087"/>
<dbReference type="OrthoDB" id="5981025at2759"/>
<protein>
    <submittedName>
        <fullName evidence="1">Uncharacterized protein</fullName>
    </submittedName>
</protein>
<dbReference type="AlphaFoldDB" id="A0A913YJ09"/>
<name>A0A913YJ09_EXADI</name>
<sequence>MILFTDRLHVIDSLPNVWMLDGRIITSAERNQVRQFFKDSALSDRPVRHKLPKNQFVPTSLKNIAITGVHGCRTDHLMRNFPNKMTINIDIDKRRLLYLAYNLQQDVNLEIKHKKSEKVKPSKVIEYLINCRRNDQERCNMVLLLLVGSLEFSIPLSLVQHTLEVARLSNIEEIQTIDLFMFSRETRCRVVSLLLSAVKIERDQSIVSTKDLVNRVSYREWRHCFIQAEGHRLFIAYCQQHILSNDSVI</sequence>
<dbReference type="KEGG" id="epa:114575087"/>
<keyword evidence="2" id="KW-1185">Reference proteome</keyword>
<dbReference type="InterPro" id="IPR042655">
    <property type="entry name" value="LRC72"/>
</dbReference>
<evidence type="ECO:0000313" key="1">
    <source>
        <dbReference type="EnsemblMetazoa" id="XP_028515008.1"/>
    </source>
</evidence>
<accession>A0A913YJ09</accession>
<dbReference type="EnsemblMetazoa" id="XM_028659207.1">
    <property type="protein sequence ID" value="XP_028515008.1"/>
    <property type="gene ID" value="LOC114575087"/>
</dbReference>